<name>A0A2N5ZAC4_MUIH1</name>
<dbReference type="CDD" id="cd05636">
    <property type="entry name" value="LbH_G1P_TT_C_like"/>
    <property type="match status" value="1"/>
</dbReference>
<reference evidence="4 5" key="1">
    <citation type="submission" date="2017-11" db="EMBL/GenBank/DDBJ databases">
        <title>Genome-resolved metagenomics identifies genetic mobility, metabolic interactions, and unexpected diversity in perchlorate-reducing communities.</title>
        <authorList>
            <person name="Barnum T.P."/>
            <person name="Figueroa I.A."/>
            <person name="Carlstrom C.I."/>
            <person name="Lucas L.N."/>
            <person name="Engelbrektson A.L."/>
            <person name="Coates J.D."/>
        </authorList>
    </citation>
    <scope>NUCLEOTIDE SEQUENCE [LARGE SCALE GENOMIC DNA]</scope>
    <source>
        <strain evidence="4">BM706</strain>
    </source>
</reference>
<dbReference type="AlphaFoldDB" id="A0A2N5ZAC4"/>
<dbReference type="EMBL" id="PKTG01000134">
    <property type="protein sequence ID" value="PLX15610.1"/>
    <property type="molecule type" value="Genomic_DNA"/>
</dbReference>
<dbReference type="Gene3D" id="2.160.10.10">
    <property type="entry name" value="Hexapeptide repeat proteins"/>
    <property type="match status" value="1"/>
</dbReference>
<sequence>MYKEFKPQELVSLSQFPYSYIFSDIDHIWDILPLINEKILSLLEELKYDMKEIKPGVLIGEGTTISPTATILGPAIIGKNVEIRHGAFIRQNVIIGDNAVIGNSCEIKNSILFNNAQIPHFNYVGDSVIGFQAHIGAGVILSNVKSIKGNVNVIFNGQKIDTNLRKFGAILGDFSEIGCNTVLNPGTIIGREAVVYPLSKVRGVVPASYIYKDKDNIVPKKEIKV</sequence>
<keyword evidence="2" id="KW-0012">Acyltransferase</keyword>
<dbReference type="GO" id="GO:0016746">
    <property type="term" value="F:acyltransferase activity"/>
    <property type="evidence" value="ECO:0007669"/>
    <property type="project" value="UniProtKB-KW"/>
</dbReference>
<evidence type="ECO:0000313" key="5">
    <source>
        <dbReference type="Proteomes" id="UP000234857"/>
    </source>
</evidence>
<evidence type="ECO:0000259" key="3">
    <source>
        <dbReference type="Pfam" id="PF25087"/>
    </source>
</evidence>
<feature type="domain" description="Mannose-1-phosphate guanyltransferase C-terminal" evidence="3">
    <location>
        <begin position="72"/>
        <end position="144"/>
    </location>
</feature>
<organism evidence="4 5">
    <name type="scientific">Muiribacterium halophilum</name>
    <dbReference type="NCBI Taxonomy" id="2053465"/>
    <lineage>
        <taxon>Bacteria</taxon>
        <taxon>Candidatus Muiribacteriota</taxon>
        <taxon>Candidatus Muiribacteriia</taxon>
        <taxon>Candidatus Muiribacteriales</taxon>
        <taxon>Candidatus Muiribacteriaceae</taxon>
        <taxon>Candidatus Muiribacterium</taxon>
    </lineage>
</organism>
<keyword evidence="1" id="KW-0808">Transferase</keyword>
<protein>
    <submittedName>
        <fullName evidence="4">UDP-N-acetylglucosamine pyrophosphorylase</fullName>
    </submittedName>
</protein>
<evidence type="ECO:0000256" key="1">
    <source>
        <dbReference type="ARBA" id="ARBA00022679"/>
    </source>
</evidence>
<dbReference type="InterPro" id="IPR050065">
    <property type="entry name" value="GlmU-like"/>
</dbReference>
<dbReference type="GO" id="GO:0016779">
    <property type="term" value="F:nucleotidyltransferase activity"/>
    <property type="evidence" value="ECO:0007669"/>
    <property type="project" value="UniProtKB-ARBA"/>
</dbReference>
<comment type="caution">
    <text evidence="4">The sequence shown here is derived from an EMBL/GenBank/DDBJ whole genome shotgun (WGS) entry which is preliminary data.</text>
</comment>
<dbReference type="SUPFAM" id="SSF51161">
    <property type="entry name" value="Trimeric LpxA-like enzymes"/>
    <property type="match status" value="1"/>
</dbReference>
<proteinExistence type="predicted"/>
<dbReference type="InterPro" id="IPR011004">
    <property type="entry name" value="Trimer_LpxA-like_sf"/>
</dbReference>
<accession>A0A2N5ZAC4</accession>
<dbReference type="InterPro" id="IPR056729">
    <property type="entry name" value="GMPPB_C"/>
</dbReference>
<evidence type="ECO:0000256" key="2">
    <source>
        <dbReference type="ARBA" id="ARBA00023315"/>
    </source>
</evidence>
<gene>
    <name evidence="4" type="ORF">C0601_12510</name>
</gene>
<evidence type="ECO:0000313" key="4">
    <source>
        <dbReference type="EMBL" id="PLX15610.1"/>
    </source>
</evidence>
<dbReference type="PANTHER" id="PTHR43584:SF8">
    <property type="entry name" value="N-ACETYLMURAMATE ALPHA-1-PHOSPHATE URIDYLYLTRANSFERASE"/>
    <property type="match status" value="1"/>
</dbReference>
<dbReference type="Proteomes" id="UP000234857">
    <property type="component" value="Unassembled WGS sequence"/>
</dbReference>
<dbReference type="PANTHER" id="PTHR43584">
    <property type="entry name" value="NUCLEOTIDYL TRANSFERASE"/>
    <property type="match status" value="1"/>
</dbReference>
<dbReference type="Pfam" id="PF25087">
    <property type="entry name" value="GMPPB_C"/>
    <property type="match status" value="1"/>
</dbReference>